<dbReference type="PANTHER" id="PTHR31973:SF187">
    <property type="entry name" value="MUTATOR TRANSPOSASE MUDRA PROTEIN"/>
    <property type="match status" value="1"/>
</dbReference>
<dbReference type="Pfam" id="PF04434">
    <property type="entry name" value="SWIM"/>
    <property type="match status" value="1"/>
</dbReference>
<feature type="compositionally biased region" description="Polar residues" evidence="2">
    <location>
        <begin position="71"/>
        <end position="89"/>
    </location>
</feature>
<proteinExistence type="predicted"/>
<feature type="region of interest" description="Disordered" evidence="2">
    <location>
        <begin position="71"/>
        <end position="92"/>
    </location>
</feature>
<keyword evidence="1" id="KW-0863">Zinc-finger</keyword>
<keyword evidence="1" id="KW-0862">Zinc</keyword>
<feature type="domain" description="SWIM-type" evidence="3">
    <location>
        <begin position="191"/>
        <end position="233"/>
    </location>
</feature>
<sequence length="383" mass="42918">MFGYGGQVFENAIWKIQGAERQVDFAAALADLRKNYGDPVANYVSSIFTDLWTVHANLSYFIPDTDNPKTLSHQSLTSSKSQVEATSTGPPKPKVSPTFRVLPLFGWRSTNFVESENASMIESGIRDAGPYEVLIKITAAEMERCSRRELAVLQWKKEGRILTPYAKDLWEKERARVGEYSVRRSSDTVYFTVHAGTSRSRRVDISMPSCSCPTSDQLKIACRHINAVLEHVKLPEKNLDAFHKSYLVTTNVHAFVGKGIELPIRDTDHVDPNVKPSPFYKQAGRRVTRRMGSSGESAGNTYKCKTCSEKGHNRRTCKRHGNDADEANADLIPSPVHLPSLSLQLGEHVRPLQPQEVRDQDDFSAANRHSRQPSRSASWCNRG</sequence>
<gene>
    <name evidence="4" type="ORF">AM588_10000703</name>
</gene>
<dbReference type="EMBL" id="LNFP01001995">
    <property type="protein sequence ID" value="KUF84459.1"/>
    <property type="molecule type" value="Genomic_DNA"/>
</dbReference>
<evidence type="ECO:0000313" key="5">
    <source>
        <dbReference type="Proteomes" id="UP000054636"/>
    </source>
</evidence>
<keyword evidence="1" id="KW-0479">Metal-binding</keyword>
<evidence type="ECO:0000256" key="1">
    <source>
        <dbReference type="PROSITE-ProRule" id="PRU00325"/>
    </source>
</evidence>
<dbReference type="PROSITE" id="PS50966">
    <property type="entry name" value="ZF_SWIM"/>
    <property type="match status" value="1"/>
</dbReference>
<comment type="caution">
    <text evidence="4">The sequence shown here is derived from an EMBL/GenBank/DDBJ whole genome shotgun (WGS) entry which is preliminary data.</text>
</comment>
<name>A0A0W8CK52_PHYNI</name>
<dbReference type="PANTHER" id="PTHR31973">
    <property type="entry name" value="POLYPROTEIN, PUTATIVE-RELATED"/>
    <property type="match status" value="1"/>
</dbReference>
<accession>A0A0W8CK52</accession>
<feature type="region of interest" description="Disordered" evidence="2">
    <location>
        <begin position="352"/>
        <end position="383"/>
    </location>
</feature>
<evidence type="ECO:0000259" key="3">
    <source>
        <dbReference type="PROSITE" id="PS50966"/>
    </source>
</evidence>
<evidence type="ECO:0000256" key="2">
    <source>
        <dbReference type="SAM" id="MobiDB-lite"/>
    </source>
</evidence>
<feature type="compositionally biased region" description="Polar residues" evidence="2">
    <location>
        <begin position="373"/>
        <end position="383"/>
    </location>
</feature>
<dbReference type="AlphaFoldDB" id="A0A0W8CK52"/>
<protein>
    <recommendedName>
        <fullName evidence="3">SWIM-type domain-containing protein</fullName>
    </recommendedName>
</protein>
<organism evidence="4 5">
    <name type="scientific">Phytophthora nicotianae</name>
    <name type="common">Potato buckeye rot agent</name>
    <name type="synonym">Phytophthora parasitica</name>
    <dbReference type="NCBI Taxonomy" id="4792"/>
    <lineage>
        <taxon>Eukaryota</taxon>
        <taxon>Sar</taxon>
        <taxon>Stramenopiles</taxon>
        <taxon>Oomycota</taxon>
        <taxon>Peronosporomycetes</taxon>
        <taxon>Peronosporales</taxon>
        <taxon>Peronosporaceae</taxon>
        <taxon>Phytophthora</taxon>
    </lineage>
</organism>
<dbReference type="InterPro" id="IPR007527">
    <property type="entry name" value="Znf_SWIM"/>
</dbReference>
<reference evidence="4 5" key="1">
    <citation type="submission" date="2015-11" db="EMBL/GenBank/DDBJ databases">
        <title>Genomes and virulence difference between two physiological races of Phytophthora nicotianae.</title>
        <authorList>
            <person name="Liu H."/>
            <person name="Ma X."/>
            <person name="Yu H."/>
            <person name="Fang D."/>
            <person name="Li Y."/>
            <person name="Wang X."/>
            <person name="Wang W."/>
            <person name="Dong Y."/>
            <person name="Xiao B."/>
        </authorList>
    </citation>
    <scope>NUCLEOTIDE SEQUENCE [LARGE SCALE GENOMIC DNA]</scope>
    <source>
        <strain evidence="5">race 1</strain>
    </source>
</reference>
<dbReference type="Proteomes" id="UP000054636">
    <property type="component" value="Unassembled WGS sequence"/>
</dbReference>
<dbReference type="GO" id="GO:0008270">
    <property type="term" value="F:zinc ion binding"/>
    <property type="evidence" value="ECO:0007669"/>
    <property type="project" value="UniProtKB-KW"/>
</dbReference>
<evidence type="ECO:0000313" key="4">
    <source>
        <dbReference type="EMBL" id="KUF84459.1"/>
    </source>
</evidence>